<keyword evidence="3" id="KW-0012">Acyltransferase</keyword>
<dbReference type="InterPro" id="IPR002656">
    <property type="entry name" value="Acyl_transf_3_dom"/>
</dbReference>
<proteinExistence type="predicted"/>
<feature type="transmembrane region" description="Helical" evidence="1">
    <location>
        <begin position="280"/>
        <end position="303"/>
    </location>
</feature>
<feature type="transmembrane region" description="Helical" evidence="1">
    <location>
        <begin position="12"/>
        <end position="30"/>
    </location>
</feature>
<keyword evidence="1" id="KW-1133">Transmembrane helix</keyword>
<dbReference type="GO" id="GO:0016746">
    <property type="term" value="F:acyltransferase activity"/>
    <property type="evidence" value="ECO:0007669"/>
    <property type="project" value="UniProtKB-KW"/>
</dbReference>
<protein>
    <submittedName>
        <fullName evidence="3">Acyltransferase</fullName>
    </submittedName>
</protein>
<evidence type="ECO:0000313" key="4">
    <source>
        <dbReference type="Proteomes" id="UP001163624"/>
    </source>
</evidence>
<evidence type="ECO:0000256" key="1">
    <source>
        <dbReference type="SAM" id="Phobius"/>
    </source>
</evidence>
<dbReference type="InterPro" id="IPR050879">
    <property type="entry name" value="Acyltransferase_3"/>
</dbReference>
<accession>A0ABY7A5R9</accession>
<reference evidence="3" key="1">
    <citation type="submission" date="2022-11" db="EMBL/GenBank/DDBJ databases">
        <title>Pseudomonas triclosanedens sp. nov., a triclosan degrader isolated from activated sludge.</title>
        <authorList>
            <person name="Yin Y."/>
            <person name="Lu Z."/>
        </authorList>
    </citation>
    <scope>NUCLEOTIDE SEQUENCE</scope>
    <source>
        <strain evidence="3">ZM23</strain>
    </source>
</reference>
<name>A0ABY7A5R9_9PSED</name>
<keyword evidence="3" id="KW-0808">Transferase</keyword>
<evidence type="ECO:0000313" key="3">
    <source>
        <dbReference type="EMBL" id="WAI52220.1"/>
    </source>
</evidence>
<dbReference type="PANTHER" id="PTHR23028">
    <property type="entry name" value="ACETYLTRANSFERASE"/>
    <property type="match status" value="1"/>
</dbReference>
<dbReference type="EMBL" id="CP113432">
    <property type="protein sequence ID" value="WAI52220.1"/>
    <property type="molecule type" value="Genomic_DNA"/>
</dbReference>
<keyword evidence="4" id="KW-1185">Reference proteome</keyword>
<feature type="transmembrane region" description="Helical" evidence="1">
    <location>
        <begin position="81"/>
        <end position="101"/>
    </location>
</feature>
<dbReference type="Proteomes" id="UP001163624">
    <property type="component" value="Chromosome"/>
</dbReference>
<organism evidence="3 4">
    <name type="scientific">Pseudomonas triclosanedens</name>
    <dbReference type="NCBI Taxonomy" id="2961893"/>
    <lineage>
        <taxon>Bacteria</taxon>
        <taxon>Pseudomonadati</taxon>
        <taxon>Pseudomonadota</taxon>
        <taxon>Gammaproteobacteria</taxon>
        <taxon>Pseudomonadales</taxon>
        <taxon>Pseudomonadaceae</taxon>
        <taxon>Pseudomonas</taxon>
    </lineage>
</organism>
<feature type="transmembrane region" description="Helical" evidence="1">
    <location>
        <begin position="216"/>
        <end position="232"/>
    </location>
</feature>
<dbReference type="Pfam" id="PF01757">
    <property type="entry name" value="Acyl_transf_3"/>
    <property type="match status" value="1"/>
</dbReference>
<keyword evidence="1" id="KW-0812">Transmembrane</keyword>
<feature type="transmembrane region" description="Helical" evidence="1">
    <location>
        <begin position="36"/>
        <end position="60"/>
    </location>
</feature>
<keyword evidence="1" id="KW-0472">Membrane</keyword>
<gene>
    <name evidence="3" type="ORF">OU419_13525</name>
</gene>
<feature type="transmembrane region" description="Helical" evidence="1">
    <location>
        <begin position="315"/>
        <end position="333"/>
    </location>
</feature>
<dbReference type="RefSeq" id="WP_254474392.1">
    <property type="nucleotide sequence ID" value="NZ_CP113432.1"/>
</dbReference>
<feature type="transmembrane region" description="Helical" evidence="1">
    <location>
        <begin position="244"/>
        <end position="268"/>
    </location>
</feature>
<evidence type="ECO:0000259" key="2">
    <source>
        <dbReference type="Pfam" id="PF01757"/>
    </source>
</evidence>
<dbReference type="PANTHER" id="PTHR23028:SF131">
    <property type="entry name" value="BLR2367 PROTEIN"/>
    <property type="match status" value="1"/>
</dbReference>
<feature type="transmembrane region" description="Helical" evidence="1">
    <location>
        <begin position="181"/>
        <end position="204"/>
    </location>
</feature>
<feature type="domain" description="Acyltransferase 3" evidence="2">
    <location>
        <begin position="5"/>
        <end position="333"/>
    </location>
</feature>
<sequence length="363" mass="39528">MRKLQSIQGLRGLAAVMVVAFHSLSIQAKYLAASSVIPAFALFGQTGVDLFFVISGFVMATTALNKPGTPAEILTFLRHRFLRIYPVYWVFFLLLTAVYLLRPEIINSSQGGKVDLLSSFLLLPSGTLPILMVAWSLTHELWFYLVFAALLLLPRAARVPAIGTWALLVLLSRFVEFPPGAFLRVITHEFTLEFILGALAGVLYMRPRQHGRSRGLGLAGLAASIGLLVLAMKGDYLDGSDVLAAIPLGRALLFGGGYALMILGFALLERSVRVPSACSWLGDISYSLYLSHLLTLSAAGRIWSAIKPSAAIPEVMFWVAAYAATIAVAYLSYRLLEAPLIRSSFYRGRAHSARNETPPAQPA</sequence>
<feature type="transmembrane region" description="Helical" evidence="1">
    <location>
        <begin position="121"/>
        <end position="152"/>
    </location>
</feature>